<comment type="caution">
    <text evidence="2">The sequence shown here is derived from an EMBL/GenBank/DDBJ whole genome shotgun (WGS) entry which is preliminary data.</text>
</comment>
<feature type="region of interest" description="Disordered" evidence="1">
    <location>
        <begin position="85"/>
        <end position="124"/>
    </location>
</feature>
<dbReference type="Proteomes" id="UP001150062">
    <property type="component" value="Unassembled WGS sequence"/>
</dbReference>
<sequence length="157" mass="18235">MQSVNPTLHRHQLYGVESPIEPTIRTRKTKPCEEELITPLSPGGTSIATKKKYVKPNKQLFFTPNRTQKQINRINEINRRILNGSNKTITNEDNHQYQTPNRTPIRSIQNNNSTKRQNRPTDLIDVEDSPSKIFRNNSHSKFNTVSFTFKTQTFNEI</sequence>
<gene>
    <name evidence="2" type="ORF">M0813_17755</name>
</gene>
<protein>
    <submittedName>
        <fullName evidence="2">Uncharacterized protein</fullName>
    </submittedName>
</protein>
<keyword evidence="3" id="KW-1185">Reference proteome</keyword>
<accession>A0ABQ8YUW7</accession>
<evidence type="ECO:0000313" key="3">
    <source>
        <dbReference type="Proteomes" id="UP001150062"/>
    </source>
</evidence>
<dbReference type="EMBL" id="JAOAOG010000115">
    <property type="protein sequence ID" value="KAJ6248321.1"/>
    <property type="molecule type" value="Genomic_DNA"/>
</dbReference>
<evidence type="ECO:0000256" key="1">
    <source>
        <dbReference type="SAM" id="MobiDB-lite"/>
    </source>
</evidence>
<proteinExistence type="predicted"/>
<evidence type="ECO:0000313" key="2">
    <source>
        <dbReference type="EMBL" id="KAJ6248321.1"/>
    </source>
</evidence>
<feature type="compositionally biased region" description="Polar residues" evidence="1">
    <location>
        <begin position="96"/>
        <end position="115"/>
    </location>
</feature>
<organism evidence="2 3">
    <name type="scientific">Anaeramoeba flamelloides</name>
    <dbReference type="NCBI Taxonomy" id="1746091"/>
    <lineage>
        <taxon>Eukaryota</taxon>
        <taxon>Metamonada</taxon>
        <taxon>Anaeramoebidae</taxon>
        <taxon>Anaeramoeba</taxon>
    </lineage>
</organism>
<name>A0ABQ8YUW7_9EUKA</name>
<reference evidence="2" key="1">
    <citation type="submission" date="2022-08" db="EMBL/GenBank/DDBJ databases">
        <title>Novel sulfate-reducing endosymbionts in the free-living metamonad Anaeramoeba.</title>
        <authorList>
            <person name="Jerlstrom-Hultqvist J."/>
            <person name="Cepicka I."/>
            <person name="Gallot-Lavallee L."/>
            <person name="Salas-Leiva D."/>
            <person name="Curtis B.A."/>
            <person name="Zahonova K."/>
            <person name="Pipaliya S."/>
            <person name="Dacks J."/>
            <person name="Roger A.J."/>
        </authorList>
    </citation>
    <scope>NUCLEOTIDE SEQUENCE</scope>
    <source>
        <strain evidence="2">Schooner1</strain>
    </source>
</reference>